<protein>
    <submittedName>
        <fullName evidence="1">Uncharacterized protein</fullName>
    </submittedName>
</protein>
<dbReference type="Proteomes" id="UP001459105">
    <property type="component" value="Segment"/>
</dbReference>
<organism evidence="1 2">
    <name type="scientific">Microcystis phage Mvi-JY20</name>
    <dbReference type="NCBI Taxonomy" id="3128146"/>
    <lineage>
        <taxon>Viruses</taxon>
        <taxon>Duplodnaviria</taxon>
        <taxon>Heunggongvirae</taxon>
        <taxon>Uroviricota</taxon>
        <taxon>Caudoviricetes</taxon>
    </lineage>
</organism>
<name>A0AAX4QI51_9CAUD</name>
<reference evidence="1" key="1">
    <citation type="submission" date="2024-03" db="EMBL/GenBank/DDBJ databases">
        <authorList>
            <person name="Lin W."/>
            <person name="Li D."/>
            <person name="Tong Y."/>
        </authorList>
    </citation>
    <scope>NUCLEOTIDE SEQUENCE</scope>
</reference>
<accession>A0AAX4QI51</accession>
<evidence type="ECO:0000313" key="2">
    <source>
        <dbReference type="Proteomes" id="UP001459105"/>
    </source>
</evidence>
<sequence length="62" mass="7017">MLRYTAKVVRARGMHDSGYYGVVYDTKAQRSVRVCTLIVSEDRARRIANSMLEAHLKDGETA</sequence>
<evidence type="ECO:0000313" key="1">
    <source>
        <dbReference type="EMBL" id="XAI95550.1"/>
    </source>
</evidence>
<proteinExistence type="predicted"/>
<dbReference type="EMBL" id="PP438412">
    <property type="protein sequence ID" value="XAI95550.1"/>
    <property type="molecule type" value="Genomic_DNA"/>
</dbReference>